<sequence>MIRKKTIRLDRNGRVDIYAALRATSVKILGLLAVMVLAHAPAAAQADPSSGPIDTWLASVDEARQAADFPGLESVEGTPVDAPQQDAPTTPADCKAAFGQQAAYGGSPFIAFRSTTYRGFTDTEPGKPRGIVMIGQSVGLYPDRRAAQDALNRLALSLVKCTGLHDKLFDFTTSKPDPSTIKLVASFHTNAVYKVESSALVHVSVMGIPNSEQATQGILDTIASRIA</sequence>
<dbReference type="Proteomes" id="UP000190074">
    <property type="component" value="Unassembled WGS sequence"/>
</dbReference>
<dbReference type="Gene3D" id="3.40.1000.70">
    <property type="entry name" value="PknH-like extracellular domain"/>
    <property type="match status" value="1"/>
</dbReference>
<dbReference type="InterPro" id="IPR026954">
    <property type="entry name" value="PknH-like_Extracell"/>
</dbReference>
<evidence type="ECO:0000259" key="1">
    <source>
        <dbReference type="Pfam" id="PF14032"/>
    </source>
</evidence>
<protein>
    <submittedName>
        <fullName evidence="2">Lipoprotein LpqQ</fullName>
    </submittedName>
</protein>
<reference evidence="2 3" key="1">
    <citation type="submission" date="2016-11" db="EMBL/GenBank/DDBJ databases">
        <authorList>
            <consortium name="Pathogen Informatics"/>
        </authorList>
    </citation>
    <scope>NUCLEOTIDE SEQUENCE [LARGE SCALE GENOMIC DNA]</scope>
    <source>
        <strain evidence="2 3">911</strain>
    </source>
</reference>
<organism evidence="2 3">
    <name type="scientific">Mycobacteroides abscessus subsp. massiliense</name>
    <dbReference type="NCBI Taxonomy" id="1962118"/>
    <lineage>
        <taxon>Bacteria</taxon>
        <taxon>Bacillati</taxon>
        <taxon>Actinomycetota</taxon>
        <taxon>Actinomycetes</taxon>
        <taxon>Mycobacteriales</taxon>
        <taxon>Mycobacteriaceae</taxon>
        <taxon>Mycobacteroides</taxon>
        <taxon>Mycobacteroides abscessus</taxon>
    </lineage>
</organism>
<evidence type="ECO:0000313" key="2">
    <source>
        <dbReference type="EMBL" id="SKL39056.1"/>
    </source>
</evidence>
<dbReference type="Pfam" id="PF14032">
    <property type="entry name" value="PknH_C"/>
    <property type="match status" value="1"/>
</dbReference>
<dbReference type="RefSeq" id="WP_005137776.1">
    <property type="nucleotide sequence ID" value="NZ_CP021122.1"/>
</dbReference>
<feature type="domain" description="PknH-like extracellular" evidence="1">
    <location>
        <begin position="53"/>
        <end position="225"/>
    </location>
</feature>
<proteinExistence type="predicted"/>
<dbReference type="EMBL" id="FVGW01000001">
    <property type="protein sequence ID" value="SKL39056.1"/>
    <property type="molecule type" value="Genomic_DNA"/>
</dbReference>
<evidence type="ECO:0000313" key="3">
    <source>
        <dbReference type="Proteomes" id="UP000190074"/>
    </source>
</evidence>
<gene>
    <name evidence="2" type="ORF">SAMEA2259716_00362</name>
</gene>
<keyword evidence="2" id="KW-0449">Lipoprotein</keyword>
<accession>A0A1T6S8U5</accession>
<dbReference type="InterPro" id="IPR038232">
    <property type="entry name" value="PknH-like_Extracell_sf"/>
</dbReference>
<name>A0A1T6S8U5_9MYCO</name>
<dbReference type="AlphaFoldDB" id="A0A1T6S8U5"/>